<evidence type="ECO:0000313" key="3">
    <source>
        <dbReference type="EMBL" id="TKB97752.1"/>
    </source>
</evidence>
<comment type="caution">
    <text evidence="3">The sequence shown here is derived from an EMBL/GenBank/DDBJ whole genome shotgun (WGS) entry which is preliminary data.</text>
</comment>
<feature type="chain" id="PRO_5020624935" evidence="1">
    <location>
        <begin position="20"/>
        <end position="179"/>
    </location>
</feature>
<dbReference type="RefSeq" id="WP_136826327.1">
    <property type="nucleotide sequence ID" value="NZ_SWBP01000003.1"/>
</dbReference>
<reference evidence="3 4" key="1">
    <citation type="submission" date="2019-04" db="EMBL/GenBank/DDBJ databases">
        <title>Pedobacter sp. AR-3-17 sp. nov., isolated from Arctic soil.</title>
        <authorList>
            <person name="Dahal R.H."/>
            <person name="Kim D.-U."/>
        </authorList>
    </citation>
    <scope>NUCLEOTIDE SEQUENCE [LARGE SCALE GENOMIC DNA]</scope>
    <source>
        <strain evidence="3 4">AR-3-17</strain>
    </source>
</reference>
<dbReference type="Pfam" id="PF04264">
    <property type="entry name" value="YceI"/>
    <property type="match status" value="1"/>
</dbReference>
<accession>A0A4U1BXK1</accession>
<name>A0A4U1BXK1_9SPHI</name>
<sequence>MKYLLLIAFLVFQISKVEAQTYSAKEIYIHFFSPAPIADIEAITNSASVILNTDKKEVEIDLKVAAFKFKKALMQTHFNEKYIESKRYPNAGFKGKFKEIINLEKDGTYMLNLDGKFNIHGVERQKNITCKIVVKDHVVAFETAFKLLSADYKIKAPDVIYRKVGQEVNIDSNGILVKN</sequence>
<dbReference type="EMBL" id="SWBP01000003">
    <property type="protein sequence ID" value="TKB97752.1"/>
    <property type="molecule type" value="Genomic_DNA"/>
</dbReference>
<evidence type="ECO:0000259" key="2">
    <source>
        <dbReference type="Pfam" id="PF04264"/>
    </source>
</evidence>
<feature type="domain" description="Lipid/polyisoprenoid-binding YceI-like" evidence="2">
    <location>
        <begin position="52"/>
        <end position="171"/>
    </location>
</feature>
<dbReference type="Gene3D" id="2.40.128.110">
    <property type="entry name" value="Lipid/polyisoprenoid-binding, YceI-like"/>
    <property type="match status" value="1"/>
</dbReference>
<evidence type="ECO:0000313" key="4">
    <source>
        <dbReference type="Proteomes" id="UP000308181"/>
    </source>
</evidence>
<dbReference type="SUPFAM" id="SSF101874">
    <property type="entry name" value="YceI-like"/>
    <property type="match status" value="1"/>
</dbReference>
<protein>
    <submittedName>
        <fullName evidence="3">YceI family protein</fullName>
    </submittedName>
</protein>
<dbReference type="OrthoDB" id="116832at2"/>
<keyword evidence="4" id="KW-1185">Reference proteome</keyword>
<keyword evidence="1" id="KW-0732">Signal</keyword>
<dbReference type="InterPro" id="IPR007372">
    <property type="entry name" value="Lipid/polyisoprenoid-bd_YceI"/>
</dbReference>
<feature type="signal peptide" evidence="1">
    <location>
        <begin position="1"/>
        <end position="19"/>
    </location>
</feature>
<gene>
    <name evidence="3" type="ORF">FA046_10335</name>
</gene>
<dbReference type="AlphaFoldDB" id="A0A4U1BXK1"/>
<evidence type="ECO:0000256" key="1">
    <source>
        <dbReference type="SAM" id="SignalP"/>
    </source>
</evidence>
<proteinExistence type="predicted"/>
<organism evidence="3 4">
    <name type="scientific">Pedobacter cryophilus</name>
    <dbReference type="NCBI Taxonomy" id="2571271"/>
    <lineage>
        <taxon>Bacteria</taxon>
        <taxon>Pseudomonadati</taxon>
        <taxon>Bacteroidota</taxon>
        <taxon>Sphingobacteriia</taxon>
        <taxon>Sphingobacteriales</taxon>
        <taxon>Sphingobacteriaceae</taxon>
        <taxon>Pedobacter</taxon>
    </lineage>
</organism>
<dbReference type="Proteomes" id="UP000308181">
    <property type="component" value="Unassembled WGS sequence"/>
</dbReference>
<dbReference type="InterPro" id="IPR036761">
    <property type="entry name" value="TTHA0802/YceI-like_sf"/>
</dbReference>